<accession>A0ABN7S6Z6</accession>
<evidence type="ECO:0000256" key="1">
    <source>
        <dbReference type="SAM" id="MobiDB-lite"/>
    </source>
</evidence>
<feature type="compositionally biased region" description="Polar residues" evidence="1">
    <location>
        <begin position="253"/>
        <end position="266"/>
    </location>
</feature>
<name>A0ABN7S6Z6_OIKDI</name>
<evidence type="ECO:0000313" key="3">
    <source>
        <dbReference type="Proteomes" id="UP001158576"/>
    </source>
</evidence>
<feature type="compositionally biased region" description="Polar residues" evidence="1">
    <location>
        <begin position="204"/>
        <end position="218"/>
    </location>
</feature>
<feature type="compositionally biased region" description="Basic and acidic residues" evidence="1">
    <location>
        <begin position="476"/>
        <end position="491"/>
    </location>
</feature>
<feature type="region of interest" description="Disordered" evidence="1">
    <location>
        <begin position="348"/>
        <end position="384"/>
    </location>
</feature>
<reference evidence="2 3" key="1">
    <citation type="submission" date="2021-04" db="EMBL/GenBank/DDBJ databases">
        <authorList>
            <person name="Bliznina A."/>
        </authorList>
    </citation>
    <scope>NUCLEOTIDE SEQUENCE [LARGE SCALE GENOMIC DNA]</scope>
</reference>
<organism evidence="2 3">
    <name type="scientific">Oikopleura dioica</name>
    <name type="common">Tunicate</name>
    <dbReference type="NCBI Taxonomy" id="34765"/>
    <lineage>
        <taxon>Eukaryota</taxon>
        <taxon>Metazoa</taxon>
        <taxon>Chordata</taxon>
        <taxon>Tunicata</taxon>
        <taxon>Appendicularia</taxon>
        <taxon>Copelata</taxon>
        <taxon>Oikopleuridae</taxon>
        <taxon>Oikopleura</taxon>
    </lineage>
</organism>
<evidence type="ECO:0000313" key="2">
    <source>
        <dbReference type="EMBL" id="CAG5090877.1"/>
    </source>
</evidence>
<protein>
    <submittedName>
        <fullName evidence="2">Oidioi.mRNA.OKI2018_I69.PAR.g12746.t1.cds</fullName>
    </submittedName>
</protein>
<feature type="compositionally biased region" description="Low complexity" evidence="1">
    <location>
        <begin position="180"/>
        <end position="193"/>
    </location>
</feature>
<dbReference type="Proteomes" id="UP001158576">
    <property type="component" value="Chromosome PAR"/>
</dbReference>
<dbReference type="EMBL" id="OU015568">
    <property type="protein sequence ID" value="CAG5090877.1"/>
    <property type="molecule type" value="Genomic_DNA"/>
</dbReference>
<sequence>MNENFDYNDLETLTALVTIDGEDEFVSLKLSPRDQFFELEIGNFYLELWPSSNNEYCCFHFDDCDIFEVVSKTRWSNLALNDSIRFKFAEKAEGMKFLMRLSTAGILKPLCAEYEENVYEDLNYAELEELHKPKVKSMQKALDKVWKLFPKKPKERPKSRLDDSAIYESIDDERFLHQGSEGALSRSHSSSSGQPTPPAIYYGGTQSLPSNLAKNVNYSRPKRRPPAPPKDHSASAYYTKEDISLPVSDDGARSQTKMNKSFPSASHSVYGSSIETTFLSIFRCKRTVDEPKLAEYQVPSRLSPPIRKLETPIAAKLESDPDRIRPHFPVEESMSVKDRINRMNLNETANRESQLSPLSSRRHFQPRKTPIPPKPVIPSLKRTTSPVVNPTTYVAVSNQIRNTTQKNDKEENSSPGKVSVQGLAKRFSSPIDNAPKQEESRVLSQKPIPFKTEMKPAPSRPGRVTNAQKSSFSLPTHEKGNAMTLKERIEKLQSQSQPKYQ</sequence>
<feature type="compositionally biased region" description="Polar residues" evidence="1">
    <location>
        <begin position="348"/>
        <end position="359"/>
    </location>
</feature>
<feature type="compositionally biased region" description="Polar residues" evidence="1">
    <location>
        <begin position="492"/>
        <end position="501"/>
    </location>
</feature>
<feature type="compositionally biased region" description="Basic and acidic residues" evidence="1">
    <location>
        <begin position="229"/>
        <end position="243"/>
    </location>
</feature>
<feature type="region of interest" description="Disordered" evidence="1">
    <location>
        <begin position="398"/>
        <end position="501"/>
    </location>
</feature>
<keyword evidence="3" id="KW-1185">Reference proteome</keyword>
<gene>
    <name evidence="2" type="ORF">OKIOD_LOCUS4304</name>
</gene>
<feature type="compositionally biased region" description="Polar residues" evidence="1">
    <location>
        <begin position="465"/>
        <end position="474"/>
    </location>
</feature>
<proteinExistence type="predicted"/>
<feature type="region of interest" description="Disordered" evidence="1">
    <location>
        <begin position="180"/>
        <end position="266"/>
    </location>
</feature>